<sequence length="40" mass="4205">GQHEVRRRIRVASACRRCLPGPPGRAGRADAVPAAGRALV</sequence>
<feature type="region of interest" description="Disordered" evidence="1">
    <location>
        <begin position="20"/>
        <end position="40"/>
    </location>
</feature>
<reference evidence="2" key="1">
    <citation type="submission" date="2020-02" db="EMBL/GenBank/DDBJ databases">
        <authorList>
            <person name="Meier V. D."/>
        </authorList>
    </citation>
    <scope>NUCLEOTIDE SEQUENCE</scope>
    <source>
        <strain evidence="2">AVDCRST_MAG19</strain>
    </source>
</reference>
<evidence type="ECO:0000256" key="1">
    <source>
        <dbReference type="SAM" id="MobiDB-lite"/>
    </source>
</evidence>
<organism evidence="2">
    <name type="scientific">uncultured Thermomicrobiales bacterium</name>
    <dbReference type="NCBI Taxonomy" id="1645740"/>
    <lineage>
        <taxon>Bacteria</taxon>
        <taxon>Pseudomonadati</taxon>
        <taxon>Thermomicrobiota</taxon>
        <taxon>Thermomicrobia</taxon>
        <taxon>Thermomicrobiales</taxon>
        <taxon>environmental samples</taxon>
    </lineage>
</organism>
<protein>
    <submittedName>
        <fullName evidence="2">Uncharacterized protein</fullName>
    </submittedName>
</protein>
<proteinExistence type="predicted"/>
<name>A0A6J4UC15_9BACT</name>
<accession>A0A6J4UC15</accession>
<dbReference type="EMBL" id="CADCWL010000010">
    <property type="protein sequence ID" value="CAA9544322.1"/>
    <property type="molecule type" value="Genomic_DNA"/>
</dbReference>
<evidence type="ECO:0000313" key="2">
    <source>
        <dbReference type="EMBL" id="CAA9544322.1"/>
    </source>
</evidence>
<feature type="non-terminal residue" evidence="2">
    <location>
        <position position="1"/>
    </location>
</feature>
<feature type="non-terminal residue" evidence="2">
    <location>
        <position position="40"/>
    </location>
</feature>
<dbReference type="AlphaFoldDB" id="A0A6J4UC15"/>
<gene>
    <name evidence="2" type="ORF">AVDCRST_MAG19-171</name>
</gene>